<dbReference type="Proteomes" id="UP001519308">
    <property type="component" value="Unassembled WGS sequence"/>
</dbReference>
<gene>
    <name evidence="1" type="ORF">J2Z44_002664</name>
</gene>
<reference evidence="1 2" key="1">
    <citation type="submission" date="2021-03" db="EMBL/GenBank/DDBJ databases">
        <title>Genomic Encyclopedia of Type Strains, Phase IV (KMG-IV): sequencing the most valuable type-strain genomes for metagenomic binning, comparative biology and taxonomic classification.</title>
        <authorList>
            <person name="Goeker M."/>
        </authorList>
    </citation>
    <scope>NUCLEOTIDE SEQUENCE [LARGE SCALE GENOMIC DNA]</scope>
    <source>
        <strain evidence="1 2">DSM 28650</strain>
    </source>
</reference>
<evidence type="ECO:0000313" key="2">
    <source>
        <dbReference type="Proteomes" id="UP001519308"/>
    </source>
</evidence>
<proteinExistence type="predicted"/>
<dbReference type="EMBL" id="JAGGLL010000020">
    <property type="protein sequence ID" value="MBP2022839.1"/>
    <property type="molecule type" value="Genomic_DNA"/>
</dbReference>
<evidence type="ECO:0000313" key="1">
    <source>
        <dbReference type="EMBL" id="MBP2022839.1"/>
    </source>
</evidence>
<accession>A0ABS4K4X6</accession>
<sequence>MSELYIKLASPEEIKIVTNISKKAFDTDVMVGADEVGGPPNYDSEKWHKK</sequence>
<dbReference type="RefSeq" id="WP_161624489.1">
    <property type="nucleotide sequence ID" value="NZ_JAGGLL010000020.1"/>
</dbReference>
<organism evidence="1 2">
    <name type="scientific">Clostridium punense</name>
    <dbReference type="NCBI Taxonomy" id="1054297"/>
    <lineage>
        <taxon>Bacteria</taxon>
        <taxon>Bacillati</taxon>
        <taxon>Bacillota</taxon>
        <taxon>Clostridia</taxon>
        <taxon>Eubacteriales</taxon>
        <taxon>Clostridiaceae</taxon>
        <taxon>Clostridium</taxon>
    </lineage>
</organism>
<comment type="caution">
    <text evidence="1">The sequence shown here is derived from an EMBL/GenBank/DDBJ whole genome shotgun (WGS) entry which is preliminary data.</text>
</comment>
<keyword evidence="2" id="KW-1185">Reference proteome</keyword>
<protein>
    <submittedName>
        <fullName evidence="1">Uncharacterized protein</fullName>
    </submittedName>
</protein>
<name>A0ABS4K4X6_9CLOT</name>